<evidence type="ECO:0000313" key="10">
    <source>
        <dbReference type="Proteomes" id="UP000217944"/>
    </source>
</evidence>
<dbReference type="GO" id="GO:0006508">
    <property type="term" value="P:proteolysis"/>
    <property type="evidence" value="ECO:0007669"/>
    <property type="project" value="UniProtKB-KW"/>
</dbReference>
<accession>A0A292YBK1</accession>
<dbReference type="AlphaFoldDB" id="A0A292YBK1"/>
<keyword evidence="5 6" id="KW-0378">Hydrolase</keyword>
<dbReference type="Gene3D" id="3.90.230.10">
    <property type="entry name" value="Creatinase/methionine aminopeptidase superfamily"/>
    <property type="match status" value="1"/>
</dbReference>
<feature type="binding site" evidence="6">
    <location>
        <position position="218"/>
    </location>
    <ligand>
        <name>a divalent metal cation</name>
        <dbReference type="ChEBI" id="CHEBI:60240"/>
        <label>2</label>
        <note>catalytic</note>
    </ligand>
</feature>
<sequence>MRIKNEKFENRRKKLAIAIRKPSEIEEIKKAGKIVGKTLKLLRENAKPGVTPLELDKMAEDFIRSQNARPAFKGLYDFPNAVCISKNGVVIHGIPDNEPLKEGDVVGFDVGAELNGWYGDAAITVGIGNIKEEHQKMIDVAKGALYHAIENIKPGMRYKQISKLIEDYITSHGYVPLRGYSGHGIGRKPHEEPQILNYVEGKPNQGEKVKNGHVFCLEPMLCHKNGEPVLGEDGWSVYCEDLDVGVHYEHQIAVVENRAIILTEEN</sequence>
<evidence type="ECO:0000256" key="6">
    <source>
        <dbReference type="HAMAP-Rule" id="MF_01974"/>
    </source>
</evidence>
<dbReference type="EC" id="3.4.11.18" evidence="6 7"/>
<dbReference type="NCBIfam" id="TIGR00500">
    <property type="entry name" value="met_pdase_I"/>
    <property type="match status" value="1"/>
</dbReference>
<name>A0A292YBK1_9BACT</name>
<dbReference type="Pfam" id="PF00557">
    <property type="entry name" value="Peptidase_M24"/>
    <property type="match status" value="1"/>
</dbReference>
<dbReference type="PRINTS" id="PR00599">
    <property type="entry name" value="MAPEPTIDASE"/>
</dbReference>
<dbReference type="InterPro" id="IPR036005">
    <property type="entry name" value="Creatinase/aminopeptidase-like"/>
</dbReference>
<dbReference type="CDD" id="cd01086">
    <property type="entry name" value="MetAP1"/>
    <property type="match status" value="1"/>
</dbReference>
<keyword evidence="2 6" id="KW-0031">Aminopeptidase</keyword>
<evidence type="ECO:0000256" key="7">
    <source>
        <dbReference type="RuleBase" id="RU003653"/>
    </source>
</evidence>
<dbReference type="HAMAP" id="MF_01974">
    <property type="entry name" value="MetAP_1"/>
    <property type="match status" value="1"/>
</dbReference>
<evidence type="ECO:0000256" key="3">
    <source>
        <dbReference type="ARBA" id="ARBA00022670"/>
    </source>
</evidence>
<dbReference type="GO" id="GO:0004239">
    <property type="term" value="F:initiator methionyl aminopeptidase activity"/>
    <property type="evidence" value="ECO:0007669"/>
    <property type="project" value="UniProtKB-UniRule"/>
</dbReference>
<dbReference type="PANTHER" id="PTHR43330">
    <property type="entry name" value="METHIONINE AMINOPEPTIDASE"/>
    <property type="match status" value="1"/>
</dbReference>
<feature type="binding site" evidence="6">
    <location>
        <position position="120"/>
    </location>
    <ligand>
        <name>a divalent metal cation</name>
        <dbReference type="ChEBI" id="CHEBI:60240"/>
        <label>2</label>
        <note>catalytic</note>
    </ligand>
</feature>
<keyword evidence="4 6" id="KW-0479">Metal-binding</keyword>
<dbReference type="PANTHER" id="PTHR43330:SF27">
    <property type="entry name" value="METHIONINE AMINOPEPTIDASE"/>
    <property type="match status" value="1"/>
</dbReference>
<feature type="binding site" evidence="6">
    <location>
        <position position="249"/>
    </location>
    <ligand>
        <name>a divalent metal cation</name>
        <dbReference type="ChEBI" id="CHEBI:60240"/>
        <label>2</label>
        <note>catalytic</note>
    </ligand>
</feature>
<feature type="binding site" evidence="6">
    <location>
        <position position="190"/>
    </location>
    <ligand>
        <name>substrate</name>
    </ligand>
</feature>
<feature type="binding site" evidence="6">
    <location>
        <position position="92"/>
    </location>
    <ligand>
        <name>substrate</name>
    </ligand>
</feature>
<dbReference type="EMBL" id="BDME01000001">
    <property type="protein sequence ID" value="GAX86909.1"/>
    <property type="molecule type" value="Genomic_DNA"/>
</dbReference>
<proteinExistence type="inferred from homology"/>
<feature type="binding site" evidence="6">
    <location>
        <position position="109"/>
    </location>
    <ligand>
        <name>a divalent metal cation</name>
        <dbReference type="ChEBI" id="CHEBI:60240"/>
        <label>1</label>
    </ligand>
</feature>
<comment type="cofactor">
    <cofactor evidence="6">
        <name>Co(2+)</name>
        <dbReference type="ChEBI" id="CHEBI:48828"/>
    </cofactor>
    <cofactor evidence="6">
        <name>Zn(2+)</name>
        <dbReference type="ChEBI" id="CHEBI:29105"/>
    </cofactor>
    <cofactor evidence="6">
        <name>Mn(2+)</name>
        <dbReference type="ChEBI" id="CHEBI:29035"/>
    </cofactor>
    <cofactor evidence="6">
        <name>Fe(2+)</name>
        <dbReference type="ChEBI" id="CHEBI:29033"/>
    </cofactor>
    <text evidence="6">Binds 2 divalent metal cations per subunit. Has a high-affinity and a low affinity metal-binding site. The true nature of the physiological cofactor is under debate. The enzyme is active with cobalt, zinc, manganese or divalent iron ions. Most likely, methionine aminopeptidases function as mononuclear Fe(2+)-metalloproteases under physiological conditions, and the catalytically relevant metal-binding site has been assigned to the histidine-containing high-affinity site.</text>
</comment>
<dbReference type="PROSITE" id="PS00680">
    <property type="entry name" value="MAP_1"/>
    <property type="match status" value="1"/>
</dbReference>
<dbReference type="InterPro" id="IPR001714">
    <property type="entry name" value="Pept_M24_MAP"/>
</dbReference>
<dbReference type="GO" id="GO:0046872">
    <property type="term" value="F:metal ion binding"/>
    <property type="evidence" value="ECO:0007669"/>
    <property type="project" value="UniProtKB-UniRule"/>
</dbReference>
<feature type="domain" description="Peptidase M24" evidence="8">
    <location>
        <begin position="26"/>
        <end position="255"/>
    </location>
</feature>
<evidence type="ECO:0000256" key="5">
    <source>
        <dbReference type="ARBA" id="ARBA00022801"/>
    </source>
</evidence>
<comment type="subunit">
    <text evidence="6">Monomer.</text>
</comment>
<evidence type="ECO:0000313" key="9">
    <source>
        <dbReference type="EMBL" id="GAX86909.1"/>
    </source>
</evidence>
<gene>
    <name evidence="6" type="primary">map</name>
    <name evidence="9" type="ORF">LNAT_P0204</name>
</gene>
<evidence type="ECO:0000256" key="2">
    <source>
        <dbReference type="ARBA" id="ARBA00022438"/>
    </source>
</evidence>
<feature type="binding site" evidence="6">
    <location>
        <position position="183"/>
    </location>
    <ligand>
        <name>a divalent metal cation</name>
        <dbReference type="ChEBI" id="CHEBI:60240"/>
        <label>2</label>
        <note>catalytic</note>
    </ligand>
</feature>
<feature type="binding site" evidence="6">
    <location>
        <position position="249"/>
    </location>
    <ligand>
        <name>a divalent metal cation</name>
        <dbReference type="ChEBI" id="CHEBI:60240"/>
        <label>1</label>
    </ligand>
</feature>
<keyword evidence="3 6" id="KW-0645">Protease</keyword>
<evidence type="ECO:0000256" key="4">
    <source>
        <dbReference type="ARBA" id="ARBA00022723"/>
    </source>
</evidence>
<keyword evidence="10" id="KW-1185">Reference proteome</keyword>
<evidence type="ECO:0000259" key="8">
    <source>
        <dbReference type="Pfam" id="PF00557"/>
    </source>
</evidence>
<dbReference type="InterPro" id="IPR000994">
    <property type="entry name" value="Pept_M24"/>
</dbReference>
<evidence type="ECO:0000256" key="1">
    <source>
        <dbReference type="ARBA" id="ARBA00002521"/>
    </source>
</evidence>
<organism evidence="9 10">
    <name type="scientific">Lebetimonas natsushimae</name>
    <dbReference type="NCBI Taxonomy" id="1936991"/>
    <lineage>
        <taxon>Bacteria</taxon>
        <taxon>Pseudomonadati</taxon>
        <taxon>Campylobacterota</taxon>
        <taxon>Epsilonproteobacteria</taxon>
        <taxon>Nautiliales</taxon>
        <taxon>Nautiliaceae</taxon>
        <taxon>Lebetimonas</taxon>
    </lineage>
</organism>
<comment type="catalytic activity">
    <reaction evidence="6 7">
        <text>Release of N-terminal amino acids, preferentially methionine, from peptides and arylamides.</text>
        <dbReference type="EC" id="3.4.11.18"/>
    </reaction>
</comment>
<protein>
    <recommendedName>
        <fullName evidence="6 7">Methionine aminopeptidase</fullName>
        <shortName evidence="6">MAP</shortName>
        <shortName evidence="6">MetAP</shortName>
        <ecNumber evidence="6 7">3.4.11.18</ecNumber>
    </recommendedName>
    <alternativeName>
        <fullName evidence="6">Peptidase M</fullName>
    </alternativeName>
</protein>
<comment type="function">
    <text evidence="1 6">Removes the N-terminal methionine from nascent proteins. The N-terminal methionine is often cleaved when the second residue in the primary sequence is small and uncharged (Met-Ala-, Cys, Gly, Pro, Ser, Thr, or Val). Requires deformylation of the N(alpha)-formylated initiator methionine before it can be hydrolyzed.</text>
</comment>
<dbReference type="Proteomes" id="UP000217944">
    <property type="component" value="Unassembled WGS sequence"/>
</dbReference>
<dbReference type="GO" id="GO:0005829">
    <property type="term" value="C:cytosol"/>
    <property type="evidence" value="ECO:0007669"/>
    <property type="project" value="TreeGrafter"/>
</dbReference>
<comment type="caution">
    <text evidence="9">The sequence shown here is derived from an EMBL/GenBank/DDBJ whole genome shotgun (WGS) entry which is preliminary data.</text>
</comment>
<comment type="similarity">
    <text evidence="6">Belongs to the peptidase M24A family. Methionine aminopeptidase type 1 subfamily.</text>
</comment>
<feature type="binding site" evidence="6">
    <location>
        <position position="120"/>
    </location>
    <ligand>
        <name>a divalent metal cation</name>
        <dbReference type="ChEBI" id="CHEBI:60240"/>
        <label>1</label>
    </ligand>
</feature>
<dbReference type="SUPFAM" id="SSF55920">
    <property type="entry name" value="Creatinase/aminopeptidase"/>
    <property type="match status" value="1"/>
</dbReference>
<reference evidence="9 10" key="1">
    <citation type="journal article" date="2017" name="Syst. Appl. Microbiol.">
        <title>Lebetimonas natsushimae sp. nov., a novel strictly anaerobic, moderately thermophilic chemoautotroph isolated from a deep-sea hydrothermal vent polychaete nest in the Mid-Okinawa Trough.</title>
        <authorList>
            <person name="Nagata R."/>
            <person name="Takaki Y."/>
            <person name="Tame A."/>
            <person name="Nunoura T."/>
            <person name="Muto H."/>
            <person name="Mino S."/>
            <person name="Sawayama S."/>
            <person name="Takai K."/>
            <person name="Nakagawa S."/>
        </authorList>
    </citation>
    <scope>NUCLEOTIDE SEQUENCE [LARGE SCALE GENOMIC DNA]</scope>
    <source>
        <strain evidence="9 10">HS1857</strain>
    </source>
</reference>
<dbReference type="InterPro" id="IPR002467">
    <property type="entry name" value="Pept_M24A_MAP1"/>
</dbReference>
<dbReference type="GO" id="GO:0070006">
    <property type="term" value="F:metalloaminopeptidase activity"/>
    <property type="evidence" value="ECO:0007669"/>
    <property type="project" value="UniProtKB-UniRule"/>
</dbReference>